<dbReference type="Proteomes" id="UP001219933">
    <property type="component" value="Chromosome 3"/>
</dbReference>
<accession>A0AAF0EZY9</accession>
<dbReference type="PANTHER" id="PTHR48106:SF18">
    <property type="entry name" value="QUINONE OXIDOREDUCTASE PIG3"/>
    <property type="match status" value="1"/>
</dbReference>
<dbReference type="PANTHER" id="PTHR48106">
    <property type="entry name" value="QUINONE OXIDOREDUCTASE PIG3-RELATED"/>
    <property type="match status" value="1"/>
</dbReference>
<dbReference type="CDD" id="cd05276">
    <property type="entry name" value="p53_inducible_oxidoreductase"/>
    <property type="match status" value="1"/>
</dbReference>
<keyword evidence="5" id="KW-1185">Reference proteome</keyword>
<dbReference type="NCBIfam" id="TIGR02824">
    <property type="entry name" value="quinone_pig3"/>
    <property type="match status" value="1"/>
</dbReference>
<evidence type="ECO:0000313" key="5">
    <source>
        <dbReference type="Proteomes" id="UP001219933"/>
    </source>
</evidence>
<dbReference type="EMBL" id="CP119879">
    <property type="protein sequence ID" value="WFD35708.1"/>
    <property type="molecule type" value="Genomic_DNA"/>
</dbReference>
<dbReference type="GO" id="GO:0070402">
    <property type="term" value="F:NADPH binding"/>
    <property type="evidence" value="ECO:0007669"/>
    <property type="project" value="TreeGrafter"/>
</dbReference>
<evidence type="ECO:0000256" key="1">
    <source>
        <dbReference type="ARBA" id="ARBA00022857"/>
    </source>
</evidence>
<dbReference type="SMART" id="SM00829">
    <property type="entry name" value="PKS_ER"/>
    <property type="match status" value="1"/>
</dbReference>
<dbReference type="Pfam" id="PF00107">
    <property type="entry name" value="ADH_zinc_N"/>
    <property type="match status" value="1"/>
</dbReference>
<sequence length="344" mass="36668">MSTMRASIPDTMRAVLIRDGVGPSSALYLGEAPTPTIASPTDVIVKVRAFGLNRMDLLQREGKYPVPPGASKILGVEFSGTVEAAGNDASLPAGTEVFGLTTGGAYAEYVRVPAPMVLRKSSVLSWEQAAIIPEAFLTAFQALKVLGSLKEGEDVLVHAGASGVGIAAIQLARSFGARKVFCTVGSDEKAVFCSSLGAQAFNYKTTDWSEELAKATDGRGVDIIMDFIGAPYFQKNIASLKRDGRLTMQGFMGGSVLDAKFNLGSLLVKRLRIEGSTLRSRSVEYQSKLVQDFFGQGGLAAIERGVGSEGADALRLVIHKQYDWNDIQAAHDEMAANKSTLLYC</sequence>
<organism evidence="4 5">
    <name type="scientific">Malassezia cuniculi</name>
    <dbReference type="NCBI Taxonomy" id="948313"/>
    <lineage>
        <taxon>Eukaryota</taxon>
        <taxon>Fungi</taxon>
        <taxon>Dikarya</taxon>
        <taxon>Basidiomycota</taxon>
        <taxon>Ustilaginomycotina</taxon>
        <taxon>Malasseziomycetes</taxon>
        <taxon>Malasseziales</taxon>
        <taxon>Malasseziaceae</taxon>
        <taxon>Malassezia</taxon>
    </lineage>
</organism>
<keyword evidence="1" id="KW-0521">NADP</keyword>
<dbReference type="InterPro" id="IPR013154">
    <property type="entry name" value="ADH-like_N"/>
</dbReference>
<dbReference type="InterPro" id="IPR020843">
    <property type="entry name" value="ER"/>
</dbReference>
<dbReference type="InterPro" id="IPR013149">
    <property type="entry name" value="ADH-like_C"/>
</dbReference>
<name>A0AAF0EZY9_9BASI</name>
<dbReference type="SUPFAM" id="SSF51735">
    <property type="entry name" value="NAD(P)-binding Rossmann-fold domains"/>
    <property type="match status" value="1"/>
</dbReference>
<dbReference type="Gene3D" id="3.90.180.10">
    <property type="entry name" value="Medium-chain alcohol dehydrogenases, catalytic domain"/>
    <property type="match status" value="1"/>
</dbReference>
<dbReference type="SUPFAM" id="SSF50129">
    <property type="entry name" value="GroES-like"/>
    <property type="match status" value="1"/>
</dbReference>
<dbReference type="GO" id="GO:0016651">
    <property type="term" value="F:oxidoreductase activity, acting on NAD(P)H"/>
    <property type="evidence" value="ECO:0007669"/>
    <property type="project" value="TreeGrafter"/>
</dbReference>
<proteinExistence type="predicted"/>
<dbReference type="InterPro" id="IPR036291">
    <property type="entry name" value="NAD(P)-bd_dom_sf"/>
</dbReference>
<evidence type="ECO:0000256" key="2">
    <source>
        <dbReference type="ARBA" id="ARBA00023002"/>
    </source>
</evidence>
<feature type="domain" description="Enoyl reductase (ER)" evidence="3">
    <location>
        <begin position="22"/>
        <end position="342"/>
    </location>
</feature>
<dbReference type="Pfam" id="PF08240">
    <property type="entry name" value="ADH_N"/>
    <property type="match status" value="1"/>
</dbReference>
<protein>
    <recommendedName>
        <fullName evidence="3">Enoyl reductase (ER) domain-containing protein</fullName>
    </recommendedName>
</protein>
<gene>
    <name evidence="4" type="ORF">MCUN1_002569</name>
</gene>
<evidence type="ECO:0000313" key="4">
    <source>
        <dbReference type="EMBL" id="WFD35708.1"/>
    </source>
</evidence>
<dbReference type="InterPro" id="IPR014189">
    <property type="entry name" value="Quinone_OxRdtase_PIG3"/>
</dbReference>
<dbReference type="InterPro" id="IPR011032">
    <property type="entry name" value="GroES-like_sf"/>
</dbReference>
<evidence type="ECO:0000259" key="3">
    <source>
        <dbReference type="SMART" id="SM00829"/>
    </source>
</evidence>
<dbReference type="AlphaFoldDB" id="A0AAF0EZY9"/>
<reference evidence="4" key="1">
    <citation type="submission" date="2023-03" db="EMBL/GenBank/DDBJ databases">
        <title>Mating type loci evolution in Malassezia.</title>
        <authorList>
            <person name="Coelho M.A."/>
        </authorList>
    </citation>
    <scope>NUCLEOTIDE SEQUENCE</scope>
    <source>
        <strain evidence="4">CBS 11721</strain>
    </source>
</reference>
<keyword evidence="2" id="KW-0560">Oxidoreductase</keyword>
<dbReference type="Gene3D" id="3.40.50.720">
    <property type="entry name" value="NAD(P)-binding Rossmann-like Domain"/>
    <property type="match status" value="1"/>
</dbReference>